<reference evidence="1 2" key="1">
    <citation type="journal article" date="2016" name="Nat. Commun.">
        <title>Thousands of microbial genomes shed light on interconnected biogeochemical processes in an aquifer system.</title>
        <authorList>
            <person name="Anantharaman K."/>
            <person name="Brown C.T."/>
            <person name="Hug L.A."/>
            <person name="Sharon I."/>
            <person name="Castelle C.J."/>
            <person name="Probst A.J."/>
            <person name="Thomas B.C."/>
            <person name="Singh A."/>
            <person name="Wilkins M.J."/>
            <person name="Karaoz U."/>
            <person name="Brodie E.L."/>
            <person name="Williams K.H."/>
            <person name="Hubbard S.S."/>
            <person name="Banfield J.F."/>
        </authorList>
    </citation>
    <scope>NUCLEOTIDE SEQUENCE [LARGE SCALE GENOMIC DNA]</scope>
</reference>
<proteinExistence type="predicted"/>
<gene>
    <name evidence="1" type="ORF">A2589_01835</name>
</gene>
<name>A0A1G2QHY4_9BACT</name>
<dbReference type="Proteomes" id="UP000177838">
    <property type="component" value="Unassembled WGS sequence"/>
</dbReference>
<evidence type="ECO:0000313" key="2">
    <source>
        <dbReference type="Proteomes" id="UP000177838"/>
    </source>
</evidence>
<dbReference type="AlphaFoldDB" id="A0A1G2QHY4"/>
<sequence>MSKYPNTLGRIEAVWNRLGGEEGVDRFLRGIVEIKILKHTVDLGAPPHLPFDDAEVVKHDGKGVVEIELRSDDNLYIDGKKVILHLSERQMGDNRVIGHELRQELEGGDQVLLNSNVLDYLYDHPELSPEHWKQNEQGETHYIFFWGSIFRDPSNGLLCVRFLFWDDGGLDRDYRWLDYDWDRQDPSASVASN</sequence>
<protein>
    <submittedName>
        <fullName evidence="1">Uncharacterized protein</fullName>
    </submittedName>
</protein>
<comment type="caution">
    <text evidence="1">The sequence shown here is derived from an EMBL/GenBank/DDBJ whole genome shotgun (WGS) entry which is preliminary data.</text>
</comment>
<dbReference type="EMBL" id="MHTK01000006">
    <property type="protein sequence ID" value="OHA59581.1"/>
    <property type="molecule type" value="Genomic_DNA"/>
</dbReference>
<evidence type="ECO:0000313" key="1">
    <source>
        <dbReference type="EMBL" id="OHA59581.1"/>
    </source>
</evidence>
<organism evidence="1 2">
    <name type="scientific">Candidatus Vogelbacteria bacterium RIFOXYD1_FULL_46_19</name>
    <dbReference type="NCBI Taxonomy" id="1802439"/>
    <lineage>
        <taxon>Bacteria</taxon>
        <taxon>Candidatus Vogeliibacteriota</taxon>
    </lineage>
</organism>
<accession>A0A1G2QHY4</accession>